<proteinExistence type="predicted"/>
<evidence type="ECO:0000313" key="1">
    <source>
        <dbReference type="EMBL" id="KAI3751994.1"/>
    </source>
</evidence>
<dbReference type="Proteomes" id="UP001055811">
    <property type="component" value="Linkage Group LG04"/>
</dbReference>
<gene>
    <name evidence="1" type="ORF">L2E82_23092</name>
</gene>
<keyword evidence="2" id="KW-1185">Reference proteome</keyword>
<accession>A0ACB9DZ77</accession>
<reference evidence="1 2" key="2">
    <citation type="journal article" date="2022" name="Mol. Ecol. Resour.">
        <title>The genomes of chicory, endive, great burdock and yacon provide insights into Asteraceae paleo-polyploidization history and plant inulin production.</title>
        <authorList>
            <person name="Fan W."/>
            <person name="Wang S."/>
            <person name="Wang H."/>
            <person name="Wang A."/>
            <person name="Jiang F."/>
            <person name="Liu H."/>
            <person name="Zhao H."/>
            <person name="Xu D."/>
            <person name="Zhang Y."/>
        </authorList>
    </citation>
    <scope>NUCLEOTIDE SEQUENCE [LARGE SCALE GENOMIC DNA]</scope>
    <source>
        <strain evidence="2">cv. Punajuju</strain>
        <tissue evidence="1">Leaves</tissue>
    </source>
</reference>
<evidence type="ECO:0000313" key="2">
    <source>
        <dbReference type="Proteomes" id="UP001055811"/>
    </source>
</evidence>
<comment type="caution">
    <text evidence="1">The sequence shown here is derived from an EMBL/GenBank/DDBJ whole genome shotgun (WGS) entry which is preliminary data.</text>
</comment>
<protein>
    <submittedName>
        <fullName evidence="1">Uncharacterized protein</fullName>
    </submittedName>
</protein>
<dbReference type="EMBL" id="CM042012">
    <property type="protein sequence ID" value="KAI3751994.1"/>
    <property type="molecule type" value="Genomic_DNA"/>
</dbReference>
<name>A0ACB9DZ77_CICIN</name>
<sequence length="201" mass="23645">MSMAVDPLSKSIIFRSTQLILCLCKGMEFLKFRPSEIAASGAINIVASTQFENMFLHVNKWMLIFLLIVLKTGVSYYDDGVFRNKKRENTFTATLSLTEEEAIYDYCGYPYMSASDLVSVCLQPPQGITLFIFRILPQHRRYIIFSKLKYQVIQGFLLQGRIVKLQQYREKIIWNFYMFFMVKNVGFHISILQRWKQREVE</sequence>
<reference evidence="2" key="1">
    <citation type="journal article" date="2022" name="Mol. Ecol. Resour.">
        <title>The genomes of chicory, endive, great burdock and yacon provide insights into Asteraceae palaeo-polyploidization history and plant inulin production.</title>
        <authorList>
            <person name="Fan W."/>
            <person name="Wang S."/>
            <person name="Wang H."/>
            <person name="Wang A."/>
            <person name="Jiang F."/>
            <person name="Liu H."/>
            <person name="Zhao H."/>
            <person name="Xu D."/>
            <person name="Zhang Y."/>
        </authorList>
    </citation>
    <scope>NUCLEOTIDE SEQUENCE [LARGE SCALE GENOMIC DNA]</scope>
    <source>
        <strain evidence="2">cv. Punajuju</strain>
    </source>
</reference>
<organism evidence="1 2">
    <name type="scientific">Cichorium intybus</name>
    <name type="common">Chicory</name>
    <dbReference type="NCBI Taxonomy" id="13427"/>
    <lineage>
        <taxon>Eukaryota</taxon>
        <taxon>Viridiplantae</taxon>
        <taxon>Streptophyta</taxon>
        <taxon>Embryophyta</taxon>
        <taxon>Tracheophyta</taxon>
        <taxon>Spermatophyta</taxon>
        <taxon>Magnoliopsida</taxon>
        <taxon>eudicotyledons</taxon>
        <taxon>Gunneridae</taxon>
        <taxon>Pentapetalae</taxon>
        <taxon>asterids</taxon>
        <taxon>campanulids</taxon>
        <taxon>Asterales</taxon>
        <taxon>Asteraceae</taxon>
        <taxon>Cichorioideae</taxon>
        <taxon>Cichorieae</taxon>
        <taxon>Cichoriinae</taxon>
        <taxon>Cichorium</taxon>
    </lineage>
</organism>